<dbReference type="Proteomes" id="UP000260649">
    <property type="component" value="Unassembled WGS sequence"/>
</dbReference>
<dbReference type="GeneID" id="97996037"/>
<comment type="caution">
    <text evidence="1">The sequence shown here is derived from an EMBL/GenBank/DDBJ whole genome shotgun (WGS) entry which is preliminary data.</text>
</comment>
<dbReference type="RefSeq" id="WP_021919105.1">
    <property type="nucleotide sequence ID" value="NZ_CAKXKJ010000007.1"/>
</dbReference>
<proteinExistence type="predicted"/>
<reference evidence="1 2" key="1">
    <citation type="submission" date="2018-07" db="EMBL/GenBank/DDBJ databases">
        <title>GABA Modulating Bacteria of the Human Gut Microbiota.</title>
        <authorList>
            <person name="Strandwitz P."/>
            <person name="Kim K.H."/>
            <person name="Terekhova D."/>
            <person name="Liu J.K."/>
            <person name="Sharma A."/>
            <person name="Levering J."/>
            <person name="Mcdonald D."/>
            <person name="Dietrich D."/>
            <person name="Ramadhar T.R."/>
            <person name="Lekbua A."/>
            <person name="Mroue N."/>
            <person name="Liston C."/>
            <person name="Stewart E.J."/>
            <person name="Dubin M.J."/>
            <person name="Zengler K."/>
            <person name="Knight R."/>
            <person name="Gilbert J.A."/>
            <person name="Clardy J."/>
            <person name="Lewis K."/>
        </authorList>
    </citation>
    <scope>NUCLEOTIDE SEQUENCE [LARGE SCALE GENOMIC DNA]</scope>
    <source>
        <strain evidence="1 2">KLE1738</strain>
    </source>
</reference>
<sequence length="265" mass="29633">MKHSMLKVGLALTSISILIVTILLFSAFRDTTPQDIDEIRFSIIGAYETQVQMGMFTSPDGKSSSLTQEELNTLSSQFDAKVDRYYAQNTHCNEFYKWLNRDYLFRSLQNEVDNCIAGGVSQCDITEITLSEDGSQATVSATVTTWNKWITQEEDGSYTVSSPVNRDYAQVKLVKEDGFWKLLETLSFDKGLDGYDPTIIQQENPTAAESNSQQVSISTSEQTQILGEIEKSEEILSTQYSSFQAARDAVLEIDVEKGNYLALLG</sequence>
<gene>
    <name evidence="1" type="ORF">DV520_09855</name>
</gene>
<name>A0A3E2B1V0_9FIRM</name>
<protein>
    <submittedName>
        <fullName evidence="1">Uncharacterized protein</fullName>
    </submittedName>
</protein>
<dbReference type="AlphaFoldDB" id="A0A3E2B1V0"/>
<dbReference type="EMBL" id="QQRQ01000020">
    <property type="protein sequence ID" value="RFT05979.1"/>
    <property type="molecule type" value="Genomic_DNA"/>
</dbReference>
<evidence type="ECO:0000313" key="2">
    <source>
        <dbReference type="Proteomes" id="UP000260649"/>
    </source>
</evidence>
<evidence type="ECO:0000313" key="1">
    <source>
        <dbReference type="EMBL" id="RFT05979.1"/>
    </source>
</evidence>
<organism evidence="1 2">
    <name type="scientific">Evtepia gabavorous</name>
    <dbReference type="NCBI Taxonomy" id="2211183"/>
    <lineage>
        <taxon>Bacteria</taxon>
        <taxon>Bacillati</taxon>
        <taxon>Bacillota</taxon>
        <taxon>Clostridia</taxon>
        <taxon>Eubacteriales</taxon>
        <taxon>Evtepia</taxon>
    </lineage>
</organism>
<keyword evidence="2" id="KW-1185">Reference proteome</keyword>
<accession>A0A3E2B1V0</accession>